<evidence type="ECO:0000313" key="2">
    <source>
        <dbReference type="EMBL" id="MCQ4921711.1"/>
    </source>
</evidence>
<keyword evidence="3" id="KW-1185">Reference proteome</keyword>
<protein>
    <submittedName>
        <fullName evidence="2">Uncharacterized protein</fullName>
    </submittedName>
</protein>
<sequence length="192" mass="22185">MLKNTIKEQELKIKDLEKELEALGVQGREQAESERMSERDKEENEDSIFIETGQNVVIDDYCEFVITSTTFSKKIMPPRPDSFYSYYEAKEPKTTYLDVVIDIKSLLTTGKIADEFATVKIVYNDKYEYSTFSTIEEDDGSDFTYTNITSIEPLKRGILHFLAEVPEEVESGDESVIAIVTIYNQNYKYTIR</sequence>
<accession>A0ABT1S5G6</accession>
<comment type="caution">
    <text evidence="2">The sequence shown here is derived from an EMBL/GenBank/DDBJ whole genome shotgun (WGS) entry which is preliminary data.</text>
</comment>
<feature type="region of interest" description="Disordered" evidence="1">
    <location>
        <begin position="24"/>
        <end position="46"/>
    </location>
</feature>
<proteinExistence type="predicted"/>
<dbReference type="Proteomes" id="UP001524478">
    <property type="component" value="Unassembled WGS sequence"/>
</dbReference>
<organism evidence="2 3">
    <name type="scientific">Tissierella carlieri</name>
    <dbReference type="NCBI Taxonomy" id="689904"/>
    <lineage>
        <taxon>Bacteria</taxon>
        <taxon>Bacillati</taxon>
        <taxon>Bacillota</taxon>
        <taxon>Tissierellia</taxon>
        <taxon>Tissierellales</taxon>
        <taxon>Tissierellaceae</taxon>
        <taxon>Tissierella</taxon>
    </lineage>
</organism>
<name>A0ABT1S5G6_9FIRM</name>
<feature type="compositionally biased region" description="Basic and acidic residues" evidence="1">
    <location>
        <begin position="29"/>
        <end position="42"/>
    </location>
</feature>
<reference evidence="2 3" key="1">
    <citation type="submission" date="2022-06" db="EMBL/GenBank/DDBJ databases">
        <title>Isolation of gut microbiota from human fecal samples.</title>
        <authorList>
            <person name="Pamer E.G."/>
            <person name="Barat B."/>
            <person name="Waligurski E."/>
            <person name="Medina S."/>
            <person name="Paddock L."/>
            <person name="Mostad J."/>
        </authorList>
    </citation>
    <scope>NUCLEOTIDE SEQUENCE [LARGE SCALE GENOMIC DNA]</scope>
    <source>
        <strain evidence="2 3">DFI.7.95</strain>
    </source>
</reference>
<evidence type="ECO:0000256" key="1">
    <source>
        <dbReference type="SAM" id="MobiDB-lite"/>
    </source>
</evidence>
<dbReference type="EMBL" id="JANGAC010000001">
    <property type="protein sequence ID" value="MCQ4921711.1"/>
    <property type="molecule type" value="Genomic_DNA"/>
</dbReference>
<evidence type="ECO:0000313" key="3">
    <source>
        <dbReference type="Proteomes" id="UP001524478"/>
    </source>
</evidence>
<gene>
    <name evidence="2" type="ORF">NE686_01320</name>
</gene>